<dbReference type="RefSeq" id="WP_226538696.1">
    <property type="nucleotide sequence ID" value="NZ_CP129013.1"/>
</dbReference>
<protein>
    <submittedName>
        <fullName evidence="1">Uncharacterized protein</fullName>
    </submittedName>
</protein>
<dbReference type="EMBL" id="CP129013">
    <property type="protein sequence ID" value="WLR42897.1"/>
    <property type="molecule type" value="Genomic_DNA"/>
</dbReference>
<evidence type="ECO:0000313" key="1">
    <source>
        <dbReference type="EMBL" id="WLR42897.1"/>
    </source>
</evidence>
<keyword evidence="2" id="KW-1185">Reference proteome</keyword>
<evidence type="ECO:0000313" key="2">
    <source>
        <dbReference type="Proteomes" id="UP001197974"/>
    </source>
</evidence>
<accession>A0ABY9JU55</accession>
<reference evidence="1 2" key="1">
    <citation type="submission" date="2023-06" db="EMBL/GenBank/DDBJ databases">
        <title>Five Gram-positive bacteria isolated from mangrove sediments in Shenzhen, Guangdong, China.</title>
        <authorList>
            <person name="Yu S."/>
            <person name="Zheng W."/>
            <person name="Huang Y."/>
        </authorList>
    </citation>
    <scope>NUCLEOTIDE SEQUENCE [LARGE SCALE GENOMIC DNA]</scope>
    <source>
        <strain evidence="1 2">SaN35-3</strain>
    </source>
</reference>
<name>A0ABY9JU55_9BACI</name>
<gene>
    <name evidence="1" type="ORF">LC087_01265</name>
</gene>
<proteinExistence type="predicted"/>
<dbReference type="Proteomes" id="UP001197974">
    <property type="component" value="Chromosome"/>
</dbReference>
<sequence length="108" mass="12041">MTYRNPINIAYNFKKLFLSENNPESVLFKSLDSSQPVSIYVESLTEDCEIDIEIKGKERLFSTTLVGLDATVLAGNQVCTIIARCVSCPNECELEYGLSIGDPNTRIE</sequence>
<organism evidence="1 2">
    <name type="scientific">Bacillus carboniphilus</name>
    <dbReference type="NCBI Taxonomy" id="86663"/>
    <lineage>
        <taxon>Bacteria</taxon>
        <taxon>Bacillati</taxon>
        <taxon>Bacillota</taxon>
        <taxon>Bacilli</taxon>
        <taxon>Bacillales</taxon>
        <taxon>Bacillaceae</taxon>
        <taxon>Bacillus</taxon>
    </lineage>
</organism>